<sequence>MLVNLGADQSRTGEGTTQLIEINEASFDPWRVQPVRHRLTDPPLLQTAALVRVGELLEGEGTTLTRGATRRKPLPHAAHWTTRDAGITPPPVWQKPLLDAMRHAGIAAMLGCGRMATAVTGNREQCRRARPTLVES</sequence>
<comment type="caution">
    <text evidence="1">The sequence shown here is derived from an EMBL/GenBank/DDBJ whole genome shotgun (WGS) entry which is preliminary data.</text>
</comment>
<evidence type="ECO:0000313" key="1">
    <source>
        <dbReference type="EMBL" id="NDK38757.1"/>
    </source>
</evidence>
<gene>
    <name evidence="1" type="ORF">DT603_07870</name>
</gene>
<dbReference type="Proteomes" id="UP001429354">
    <property type="component" value="Unassembled WGS sequence"/>
</dbReference>
<reference evidence="1 2" key="1">
    <citation type="submission" date="2018-07" db="EMBL/GenBank/DDBJ databases">
        <title>Whole genome Sequencing of Pseudoxanthomonas gei KCTC 32298 (T).</title>
        <authorList>
            <person name="Kumar S."/>
            <person name="Bansal K."/>
            <person name="Kaur A."/>
            <person name="Patil P."/>
            <person name="Sharma S."/>
            <person name="Patil P.B."/>
        </authorList>
    </citation>
    <scope>NUCLEOTIDE SEQUENCE [LARGE SCALE GENOMIC DNA]</scope>
    <source>
        <strain evidence="1 2">KCTC 32298</strain>
    </source>
</reference>
<keyword evidence="2" id="KW-1185">Reference proteome</keyword>
<dbReference type="RefSeq" id="WP_162349324.1">
    <property type="nucleotide sequence ID" value="NZ_QOVG01000004.1"/>
</dbReference>
<name>A0ABX0AB50_9GAMM</name>
<evidence type="ECO:0000313" key="2">
    <source>
        <dbReference type="Proteomes" id="UP001429354"/>
    </source>
</evidence>
<organism evidence="1 2">
    <name type="scientific">Pseudoxanthomonas gei</name>
    <dbReference type="NCBI Taxonomy" id="1383030"/>
    <lineage>
        <taxon>Bacteria</taxon>
        <taxon>Pseudomonadati</taxon>
        <taxon>Pseudomonadota</taxon>
        <taxon>Gammaproteobacteria</taxon>
        <taxon>Lysobacterales</taxon>
        <taxon>Lysobacteraceae</taxon>
        <taxon>Pseudoxanthomonas</taxon>
    </lineage>
</organism>
<accession>A0ABX0AB50</accession>
<dbReference type="EMBL" id="QOVG01000004">
    <property type="protein sequence ID" value="NDK38757.1"/>
    <property type="molecule type" value="Genomic_DNA"/>
</dbReference>
<protein>
    <submittedName>
        <fullName evidence="1">Uncharacterized protein</fullName>
    </submittedName>
</protein>
<proteinExistence type="predicted"/>